<comment type="pathway">
    <text evidence="1">Protein modification; protein ubiquitination.</text>
</comment>
<dbReference type="InterPro" id="IPR045005">
    <property type="entry name" value="BPM1-6"/>
</dbReference>
<dbReference type="InterPro" id="IPR008974">
    <property type="entry name" value="TRAF-like"/>
</dbReference>
<dbReference type="OMA" id="LARIHTC"/>
<dbReference type="Proteomes" id="UP000019116">
    <property type="component" value="Chromosome 1B"/>
</dbReference>
<dbReference type="Gramene" id="TraesCS1B03G1024100.1">
    <property type="protein sequence ID" value="TraesCS1B03G1024100.1.CDS"/>
    <property type="gene ID" value="TraesCS1B03G1024100"/>
</dbReference>
<dbReference type="AlphaFoldDB" id="A0A3B5Z2K3"/>
<dbReference type="Gene3D" id="1.25.40.420">
    <property type="match status" value="1"/>
</dbReference>
<evidence type="ECO:0008006" key="7">
    <source>
        <dbReference type="Google" id="ProtNLM"/>
    </source>
</evidence>
<dbReference type="EnsemblPlants" id="TraesCS1B02G375700.1">
    <property type="protein sequence ID" value="TraesCS1B02G375700.1"/>
    <property type="gene ID" value="TraesCS1B02G375700"/>
</dbReference>
<feature type="domain" description="BTB" evidence="3">
    <location>
        <begin position="197"/>
        <end position="258"/>
    </location>
</feature>
<dbReference type="STRING" id="4565.A0A3B5Z2K3"/>
<dbReference type="CDD" id="cd00121">
    <property type="entry name" value="MATH"/>
    <property type="match status" value="1"/>
</dbReference>
<evidence type="ECO:0000313" key="5">
    <source>
        <dbReference type="EnsemblPlants" id="TraesCS1B02G375700.1"/>
    </source>
</evidence>
<organism evidence="5">
    <name type="scientific">Triticum aestivum</name>
    <name type="common">Wheat</name>
    <dbReference type="NCBI Taxonomy" id="4565"/>
    <lineage>
        <taxon>Eukaryota</taxon>
        <taxon>Viridiplantae</taxon>
        <taxon>Streptophyta</taxon>
        <taxon>Embryophyta</taxon>
        <taxon>Tracheophyta</taxon>
        <taxon>Spermatophyta</taxon>
        <taxon>Magnoliopsida</taxon>
        <taxon>Liliopsida</taxon>
        <taxon>Poales</taxon>
        <taxon>Poaceae</taxon>
        <taxon>BOP clade</taxon>
        <taxon>Pooideae</taxon>
        <taxon>Triticodae</taxon>
        <taxon>Triticeae</taxon>
        <taxon>Triticinae</taxon>
        <taxon>Triticum</taxon>
    </lineage>
</organism>
<sequence length="366" mass="40529">MSFAGVSLIRDGKLCLSRSAINDAGAASGYHLLVVEGYSRTKADVPNGDHIESAPFRVGGYLWLLRYFPNGSVSDRARYVSVALILAQDIAKPVKVQYGFSFLGQSDKQDSTYIRSAQVRHFPLKSRGWSCTTFISRDDLEDSRHLRNDSFTIRCDVVVIEAAVDTKGTGAALPFVTVPPPDMHRHFIDLLTAKNGTVVKFKVGGQTFTAHRCVLVARSRVFKAELFGPMKEGTSTASAIHIDDMEPRVFRAMLAFIYCDSEPEMEKEDGEDAIWQWLHLLVAADRYDLQRLKLICEAKICGFIGVTTTTILELAENHQCDGLRKACYKFLGAPGNLRAVAAIDGFDDLIRSQPSVVKELIMMLAP</sequence>
<protein>
    <recommendedName>
        <fullName evidence="7">BTB domain-containing protein</fullName>
    </recommendedName>
</protein>
<dbReference type="InterPro" id="IPR002083">
    <property type="entry name" value="MATH/TRAF_dom"/>
</dbReference>
<keyword evidence="6" id="KW-1185">Reference proteome</keyword>
<dbReference type="Gene3D" id="2.60.210.10">
    <property type="entry name" value="Apoptosis, Tumor Necrosis Factor Receptor Associated Protein 2, Chain A"/>
    <property type="match status" value="1"/>
</dbReference>
<evidence type="ECO:0000259" key="3">
    <source>
        <dbReference type="PROSITE" id="PS50097"/>
    </source>
</evidence>
<accession>A0A3B5Z2K3</accession>
<dbReference type="PANTHER" id="PTHR26379">
    <property type="entry name" value="BTB/POZ AND MATH DOMAIN-CONTAINING PROTEIN 1"/>
    <property type="match status" value="1"/>
</dbReference>
<dbReference type="SUPFAM" id="SSF49599">
    <property type="entry name" value="TRAF domain-like"/>
    <property type="match status" value="1"/>
</dbReference>
<dbReference type="Pfam" id="PF00651">
    <property type="entry name" value="BTB"/>
    <property type="match status" value="1"/>
</dbReference>
<reference evidence="5" key="1">
    <citation type="submission" date="2018-08" db="EMBL/GenBank/DDBJ databases">
        <authorList>
            <person name="Rossello M."/>
        </authorList>
    </citation>
    <scope>NUCLEOTIDE SEQUENCE [LARGE SCALE GENOMIC DNA]</scope>
    <source>
        <strain evidence="5">cv. Chinese Spring</strain>
    </source>
</reference>
<dbReference type="InterPro" id="IPR000210">
    <property type="entry name" value="BTB/POZ_dom"/>
</dbReference>
<reference evidence="5" key="2">
    <citation type="submission" date="2018-10" db="UniProtKB">
        <authorList>
            <consortium name="EnsemblPlants"/>
        </authorList>
    </citation>
    <scope>IDENTIFICATION</scope>
</reference>
<feature type="domain" description="MATH" evidence="4">
    <location>
        <begin position="28"/>
        <end position="157"/>
    </location>
</feature>
<dbReference type="PANTHER" id="PTHR26379:SF522">
    <property type="entry name" value="(BREAD WHEAT) HYPOTHETICAL PROTEIN"/>
    <property type="match status" value="1"/>
</dbReference>
<dbReference type="PROSITE" id="PS50097">
    <property type="entry name" value="BTB"/>
    <property type="match status" value="1"/>
</dbReference>
<evidence type="ECO:0000256" key="1">
    <source>
        <dbReference type="ARBA" id="ARBA00004906"/>
    </source>
</evidence>
<dbReference type="InterPro" id="IPR056423">
    <property type="entry name" value="BACK_BPM_SPOP"/>
</dbReference>
<name>A0A3B5Z2K3_WHEAT</name>
<evidence type="ECO:0000256" key="2">
    <source>
        <dbReference type="ARBA" id="ARBA00010846"/>
    </source>
</evidence>
<dbReference type="SMART" id="SM00225">
    <property type="entry name" value="BTB"/>
    <property type="match status" value="1"/>
</dbReference>
<dbReference type="Gene3D" id="3.30.710.10">
    <property type="entry name" value="Potassium Channel Kv1.1, Chain A"/>
    <property type="match status" value="1"/>
</dbReference>
<evidence type="ECO:0000313" key="6">
    <source>
        <dbReference type="Proteomes" id="UP000019116"/>
    </source>
</evidence>
<evidence type="ECO:0000259" key="4">
    <source>
        <dbReference type="PROSITE" id="PS50144"/>
    </source>
</evidence>
<dbReference type="PROSITE" id="PS50144">
    <property type="entry name" value="MATH"/>
    <property type="match status" value="1"/>
</dbReference>
<dbReference type="InterPro" id="IPR011333">
    <property type="entry name" value="SKP1/BTB/POZ_sf"/>
</dbReference>
<dbReference type="Gramene" id="TraesCS1B02G375700.1">
    <property type="protein sequence ID" value="TraesCS1B02G375700.1"/>
    <property type="gene ID" value="TraesCS1B02G375700"/>
</dbReference>
<dbReference type="SMR" id="A0A3B5Z2K3"/>
<proteinExistence type="inferred from homology"/>
<dbReference type="GO" id="GO:0016567">
    <property type="term" value="P:protein ubiquitination"/>
    <property type="evidence" value="ECO:0007669"/>
    <property type="project" value="InterPro"/>
</dbReference>
<dbReference type="OrthoDB" id="681301at2759"/>
<comment type="similarity">
    <text evidence="2">Belongs to the Tdpoz family.</text>
</comment>
<dbReference type="SUPFAM" id="SSF54695">
    <property type="entry name" value="POZ domain"/>
    <property type="match status" value="1"/>
</dbReference>
<dbReference type="Pfam" id="PF22486">
    <property type="entry name" value="MATH_2"/>
    <property type="match status" value="1"/>
</dbReference>
<dbReference type="Pfam" id="PF24570">
    <property type="entry name" value="BACK_BPM_SPOP"/>
    <property type="match status" value="1"/>
</dbReference>